<evidence type="ECO:0000256" key="9">
    <source>
        <dbReference type="SAM" id="SignalP"/>
    </source>
</evidence>
<evidence type="ECO:0000256" key="5">
    <source>
        <dbReference type="ARBA" id="ARBA00022801"/>
    </source>
</evidence>
<feature type="signal peptide" evidence="9">
    <location>
        <begin position="1"/>
        <end position="17"/>
    </location>
</feature>
<evidence type="ECO:0000256" key="3">
    <source>
        <dbReference type="ARBA" id="ARBA00022723"/>
    </source>
</evidence>
<keyword evidence="6" id="KW-0862">Zinc</keyword>
<comment type="caution">
    <text evidence="11">The sequence shown here is derived from an EMBL/GenBank/DDBJ whole genome shotgun (WGS) entry which is preliminary data.</text>
</comment>
<proteinExistence type="inferred from homology"/>
<evidence type="ECO:0000313" key="12">
    <source>
        <dbReference type="Proteomes" id="UP001610334"/>
    </source>
</evidence>
<protein>
    <recommendedName>
        <fullName evidence="10">Peptidase M43 pregnancy-associated plasma-A domain-containing protein</fullName>
    </recommendedName>
</protein>
<feature type="domain" description="Peptidase M43 pregnancy-associated plasma-A" evidence="10">
    <location>
        <begin position="125"/>
        <end position="210"/>
    </location>
</feature>
<evidence type="ECO:0000256" key="7">
    <source>
        <dbReference type="ARBA" id="ARBA00023049"/>
    </source>
</evidence>
<comment type="similarity">
    <text evidence="1">Belongs to the peptidase M43B family.</text>
</comment>
<reference evidence="11 12" key="1">
    <citation type="submission" date="2024-07" db="EMBL/GenBank/DDBJ databases">
        <title>Section-level genome sequencing and comparative genomics of Aspergillus sections Usti and Cavernicolus.</title>
        <authorList>
            <consortium name="Lawrence Berkeley National Laboratory"/>
            <person name="Nybo J.L."/>
            <person name="Vesth T.C."/>
            <person name="Theobald S."/>
            <person name="Frisvad J.C."/>
            <person name="Larsen T.O."/>
            <person name="Kjaerboelling I."/>
            <person name="Rothschild-Mancinelli K."/>
            <person name="Lyhne E.K."/>
            <person name="Kogle M.E."/>
            <person name="Barry K."/>
            <person name="Clum A."/>
            <person name="Na H."/>
            <person name="Ledsgaard L."/>
            <person name="Lin J."/>
            <person name="Lipzen A."/>
            <person name="Kuo A."/>
            <person name="Riley R."/>
            <person name="Mondo S."/>
            <person name="Labutti K."/>
            <person name="Haridas S."/>
            <person name="Pangalinan J."/>
            <person name="Salamov A.A."/>
            <person name="Simmons B.A."/>
            <person name="Magnuson J.K."/>
            <person name="Chen J."/>
            <person name="Drula E."/>
            <person name="Henrissat B."/>
            <person name="Wiebenga A."/>
            <person name="Lubbers R.J."/>
            <person name="Gomes A.C."/>
            <person name="Makela M.R."/>
            <person name="Stajich J."/>
            <person name="Grigoriev I.V."/>
            <person name="Mortensen U.H."/>
            <person name="De Vries R.P."/>
            <person name="Baker S.E."/>
            <person name="Andersen M.R."/>
        </authorList>
    </citation>
    <scope>NUCLEOTIDE SEQUENCE [LARGE SCALE GENOMIC DNA]</scope>
    <source>
        <strain evidence="11 12">CBS 588.65</strain>
    </source>
</reference>
<keyword evidence="3" id="KW-0479">Metal-binding</keyword>
<dbReference type="EMBL" id="JBFXLT010000019">
    <property type="protein sequence ID" value="KAL2817208.1"/>
    <property type="molecule type" value="Genomic_DNA"/>
</dbReference>
<feature type="chain" id="PRO_5046972586" description="Peptidase M43 pregnancy-associated plasma-A domain-containing protein" evidence="9">
    <location>
        <begin position="18"/>
        <end position="244"/>
    </location>
</feature>
<evidence type="ECO:0000313" key="11">
    <source>
        <dbReference type="EMBL" id="KAL2817208.1"/>
    </source>
</evidence>
<dbReference type="PANTHER" id="PTHR47466:SF1">
    <property type="entry name" value="METALLOPROTEASE MEP1 (AFU_ORTHOLOGUE AFUA_1G07730)-RELATED"/>
    <property type="match status" value="1"/>
</dbReference>
<keyword evidence="7" id="KW-0482">Metalloprotease</keyword>
<evidence type="ECO:0000256" key="8">
    <source>
        <dbReference type="ARBA" id="ARBA00023157"/>
    </source>
</evidence>
<dbReference type="InterPro" id="IPR024079">
    <property type="entry name" value="MetalloPept_cat_dom_sf"/>
</dbReference>
<keyword evidence="8" id="KW-1015">Disulfide bond</keyword>
<evidence type="ECO:0000256" key="1">
    <source>
        <dbReference type="ARBA" id="ARBA00008721"/>
    </source>
</evidence>
<name>A0ABR4HNY7_9EURO</name>
<keyword evidence="12" id="KW-1185">Reference proteome</keyword>
<evidence type="ECO:0000259" key="10">
    <source>
        <dbReference type="Pfam" id="PF05572"/>
    </source>
</evidence>
<dbReference type="Proteomes" id="UP001610334">
    <property type="component" value="Unassembled WGS sequence"/>
</dbReference>
<evidence type="ECO:0000256" key="6">
    <source>
        <dbReference type="ARBA" id="ARBA00022833"/>
    </source>
</evidence>
<keyword evidence="5" id="KW-0378">Hydrolase</keyword>
<accession>A0ABR4HNY7</accession>
<evidence type="ECO:0000256" key="4">
    <source>
        <dbReference type="ARBA" id="ARBA00022729"/>
    </source>
</evidence>
<keyword evidence="2" id="KW-0645">Protease</keyword>
<evidence type="ECO:0000256" key="2">
    <source>
        <dbReference type="ARBA" id="ARBA00022670"/>
    </source>
</evidence>
<dbReference type="Gene3D" id="3.40.390.10">
    <property type="entry name" value="Collagenase (Catalytic Domain)"/>
    <property type="match status" value="1"/>
</dbReference>
<sequence length="244" mass="26637">MLLTPIIFLGLSSLASAFCGASEPSEAGLAIHRSFQARSAGLSTRADETRTLQVYVHVIRESEEDSTLDNEIQEQLAVLNRIFSSTSFSFELVGTDTPILEGLGPISPEGETDARIKQFRRGGIQDLNLYIVREITDSLSGYATFPWDYTNSPQRDGIVMARPCIPGGIAEGYNTGSAAAHEVGHWLGLLHTFQDGCYGGDYVDDTPAEAQPAHDCPTVRYPPYHWSGSSLDFLLGLFFRGLDN</sequence>
<organism evidence="11 12">
    <name type="scientific">Aspergillus granulosus</name>
    <dbReference type="NCBI Taxonomy" id="176169"/>
    <lineage>
        <taxon>Eukaryota</taxon>
        <taxon>Fungi</taxon>
        <taxon>Dikarya</taxon>
        <taxon>Ascomycota</taxon>
        <taxon>Pezizomycotina</taxon>
        <taxon>Eurotiomycetes</taxon>
        <taxon>Eurotiomycetidae</taxon>
        <taxon>Eurotiales</taxon>
        <taxon>Aspergillaceae</taxon>
        <taxon>Aspergillus</taxon>
        <taxon>Aspergillus subgen. Nidulantes</taxon>
    </lineage>
</organism>
<dbReference type="SUPFAM" id="SSF55486">
    <property type="entry name" value="Metalloproteases ('zincins'), catalytic domain"/>
    <property type="match status" value="1"/>
</dbReference>
<dbReference type="Pfam" id="PF05572">
    <property type="entry name" value="Peptidase_M43"/>
    <property type="match status" value="1"/>
</dbReference>
<keyword evidence="4 9" id="KW-0732">Signal</keyword>
<dbReference type="InterPro" id="IPR008754">
    <property type="entry name" value="Peptidase_M43"/>
</dbReference>
<gene>
    <name evidence="11" type="ORF">BJX63DRAFT_429918</name>
</gene>
<dbReference type="PANTHER" id="PTHR47466">
    <property type="match status" value="1"/>
</dbReference>